<dbReference type="InterPro" id="IPR006175">
    <property type="entry name" value="YjgF/YER057c/UK114"/>
</dbReference>
<dbReference type="PANTHER" id="PTHR11803:SF39">
    <property type="entry name" value="2-IMINOBUTANOATE_2-IMINOPROPANOATE DEAMINASE"/>
    <property type="match status" value="1"/>
</dbReference>
<keyword evidence="2" id="KW-0378">Hydrolase</keyword>
<dbReference type="InterPro" id="IPR006056">
    <property type="entry name" value="RidA"/>
</dbReference>
<dbReference type="RefSeq" id="WP_367722541.1">
    <property type="nucleotide sequence ID" value="NZ_JBFOCH010000065.1"/>
</dbReference>
<comment type="similarity">
    <text evidence="1">Belongs to the RutC family.</text>
</comment>
<dbReference type="SUPFAM" id="SSF55298">
    <property type="entry name" value="YjgF-like"/>
    <property type="match status" value="1"/>
</dbReference>
<evidence type="ECO:0000313" key="3">
    <source>
        <dbReference type="Proteomes" id="UP001556196"/>
    </source>
</evidence>
<dbReference type="Proteomes" id="UP001556196">
    <property type="component" value="Unassembled WGS sequence"/>
</dbReference>
<reference evidence="2 3" key="1">
    <citation type="submission" date="2024-06" db="EMBL/GenBank/DDBJ databases">
        <authorList>
            <person name="Tuo L."/>
        </authorList>
    </citation>
    <scope>NUCLEOTIDE SEQUENCE [LARGE SCALE GENOMIC DNA]</scope>
    <source>
        <strain evidence="2 3">ZMM04-5</strain>
    </source>
</reference>
<dbReference type="InterPro" id="IPR035959">
    <property type="entry name" value="RutC-like_sf"/>
</dbReference>
<dbReference type="CDD" id="cd00448">
    <property type="entry name" value="YjgF_YER057c_UK114_family"/>
    <property type="match status" value="1"/>
</dbReference>
<keyword evidence="3" id="KW-1185">Reference proteome</keyword>
<comment type="caution">
    <text evidence="2">The sequence shown here is derived from an EMBL/GenBank/DDBJ whole genome shotgun (WGS) entry which is preliminary data.</text>
</comment>
<evidence type="ECO:0000256" key="1">
    <source>
        <dbReference type="ARBA" id="ARBA00010552"/>
    </source>
</evidence>
<name>A0ABV3QY31_9HYPH</name>
<proteinExistence type="inferred from homology"/>
<accession>A0ABV3QY31</accession>
<evidence type="ECO:0000313" key="2">
    <source>
        <dbReference type="EMBL" id="MEW9805443.1"/>
    </source>
</evidence>
<organism evidence="2 3">
    <name type="scientific">Mesorhizobium marinum</name>
    <dbReference type="NCBI Taxonomy" id="3228790"/>
    <lineage>
        <taxon>Bacteria</taxon>
        <taxon>Pseudomonadati</taxon>
        <taxon>Pseudomonadota</taxon>
        <taxon>Alphaproteobacteria</taxon>
        <taxon>Hyphomicrobiales</taxon>
        <taxon>Phyllobacteriaceae</taxon>
        <taxon>Mesorhizobium</taxon>
    </lineage>
</organism>
<dbReference type="Pfam" id="PF01042">
    <property type="entry name" value="Ribonuc_L-PSP"/>
    <property type="match status" value="1"/>
</dbReference>
<dbReference type="NCBIfam" id="TIGR00004">
    <property type="entry name" value="Rid family detoxifying hydrolase"/>
    <property type="match status" value="1"/>
</dbReference>
<protein>
    <submittedName>
        <fullName evidence="2">RidA family protein</fullName>
        <ecNumber evidence="2">3.5.-.-</ecNumber>
    </submittedName>
</protein>
<gene>
    <name evidence="2" type="ORF">ABUE31_05535</name>
</gene>
<dbReference type="GO" id="GO:0016787">
    <property type="term" value="F:hydrolase activity"/>
    <property type="evidence" value="ECO:0007669"/>
    <property type="project" value="UniProtKB-KW"/>
</dbReference>
<dbReference type="EMBL" id="JBFOCI010000002">
    <property type="protein sequence ID" value="MEW9805443.1"/>
    <property type="molecule type" value="Genomic_DNA"/>
</dbReference>
<dbReference type="Gene3D" id="3.30.1330.40">
    <property type="entry name" value="RutC-like"/>
    <property type="match status" value="1"/>
</dbReference>
<dbReference type="EC" id="3.5.-.-" evidence="2"/>
<dbReference type="PANTHER" id="PTHR11803">
    <property type="entry name" value="2-IMINOBUTANOATE/2-IMINOPROPANOATE DEAMINASE RIDA"/>
    <property type="match status" value="1"/>
</dbReference>
<sequence length="128" mass="13802">MGIERFGVATKGPGDRAMPFSRAVRAGDYVFAAGQIPIGPDTEVVPGGIVEQSEQTILNLIAALEEAGARIDQVVKCTVWLEDARDFASFNRIFLKYFGAHMPARACVESRLMISGKVEIDAIAYVGP</sequence>